<evidence type="ECO:0000256" key="1">
    <source>
        <dbReference type="SAM" id="MobiDB-lite"/>
    </source>
</evidence>
<name>A0A8H4J4T2_9PEZI</name>
<dbReference type="Proteomes" id="UP000572817">
    <property type="component" value="Unassembled WGS sequence"/>
</dbReference>
<protein>
    <submittedName>
        <fullName evidence="2">Uncharacterized protein</fullName>
    </submittedName>
</protein>
<proteinExistence type="predicted"/>
<dbReference type="EMBL" id="WWBZ02000007">
    <property type="protein sequence ID" value="KAF4311974.1"/>
    <property type="molecule type" value="Genomic_DNA"/>
</dbReference>
<reference evidence="2" key="1">
    <citation type="submission" date="2020-04" db="EMBL/GenBank/DDBJ databases">
        <title>Genome Assembly and Annotation of Botryosphaeria dothidea sdau 11-99, a Latent Pathogen of Apple Fruit Ring Rot in China.</title>
        <authorList>
            <person name="Yu C."/>
            <person name="Diao Y."/>
            <person name="Lu Q."/>
            <person name="Zhao J."/>
            <person name="Cui S."/>
            <person name="Peng C."/>
            <person name="He B."/>
            <person name="Liu H."/>
        </authorList>
    </citation>
    <scope>NUCLEOTIDE SEQUENCE [LARGE SCALE GENOMIC DNA]</scope>
    <source>
        <strain evidence="2">Sdau11-99</strain>
    </source>
</reference>
<keyword evidence="3" id="KW-1185">Reference proteome</keyword>
<dbReference type="AlphaFoldDB" id="A0A8H4J4T2"/>
<feature type="region of interest" description="Disordered" evidence="1">
    <location>
        <begin position="224"/>
        <end position="266"/>
    </location>
</feature>
<gene>
    <name evidence="2" type="ORF">GTA08_BOTSDO12120</name>
</gene>
<comment type="caution">
    <text evidence="2">The sequence shown here is derived from an EMBL/GenBank/DDBJ whole genome shotgun (WGS) entry which is preliminary data.</text>
</comment>
<evidence type="ECO:0000313" key="3">
    <source>
        <dbReference type="Proteomes" id="UP000572817"/>
    </source>
</evidence>
<organism evidence="2 3">
    <name type="scientific">Botryosphaeria dothidea</name>
    <dbReference type="NCBI Taxonomy" id="55169"/>
    <lineage>
        <taxon>Eukaryota</taxon>
        <taxon>Fungi</taxon>
        <taxon>Dikarya</taxon>
        <taxon>Ascomycota</taxon>
        <taxon>Pezizomycotina</taxon>
        <taxon>Dothideomycetes</taxon>
        <taxon>Dothideomycetes incertae sedis</taxon>
        <taxon>Botryosphaeriales</taxon>
        <taxon>Botryosphaeriaceae</taxon>
        <taxon>Botryosphaeria</taxon>
    </lineage>
</organism>
<accession>A0A8H4J4T2</accession>
<dbReference type="OrthoDB" id="3919546at2759"/>
<sequence length="344" mass="38287">MDQEPPSYDAKTTSPFGDASTHSIYRLRNFLCYFFHVDYAAGVAEYPIELSAADANHFRGVSSILNRYIKALDATAADDAEKTQLAAFFWENVHAPARAIGLPSEAAMAAICRFAAYQSTQGAYKGCVAGVMHNFGMHCLAGKLHCDAQSVIPSVAPNPTVEEALMRALEKTRAEWFKRLDGFDLEAGKRTEAEGGDFYHSKFTAFDLTDEGVRFEARQLETPKVRRAAEKAQTSNTGDWQPQARRGGARGLWKNEKKKSKNERKEKADDRGFCKSLLDSAEACVGRMEAKARCNILYLSLKWPLMYTAPVEKRPLVVAALVRPVGYANPNFFMDHPGRDDKRP</sequence>
<evidence type="ECO:0000313" key="2">
    <source>
        <dbReference type="EMBL" id="KAF4311974.1"/>
    </source>
</evidence>